<accession>A0A839HDX4</accession>
<keyword evidence="2" id="KW-0808">Transferase</keyword>
<name>A0A839HDX4_9GAMM</name>
<proteinExistence type="predicted"/>
<dbReference type="SUPFAM" id="SSF55729">
    <property type="entry name" value="Acyl-CoA N-acyltransferases (Nat)"/>
    <property type="match status" value="1"/>
</dbReference>
<dbReference type="AlphaFoldDB" id="A0A839HDX4"/>
<dbReference type="Pfam" id="PF13480">
    <property type="entry name" value="Acetyltransf_6"/>
    <property type="match status" value="1"/>
</dbReference>
<evidence type="ECO:0000259" key="1">
    <source>
        <dbReference type="Pfam" id="PF13480"/>
    </source>
</evidence>
<organism evidence="2 3">
    <name type="scientific">Thiospirillum jenense</name>
    <dbReference type="NCBI Taxonomy" id="1653858"/>
    <lineage>
        <taxon>Bacteria</taxon>
        <taxon>Pseudomonadati</taxon>
        <taxon>Pseudomonadota</taxon>
        <taxon>Gammaproteobacteria</taxon>
        <taxon>Chromatiales</taxon>
        <taxon>Chromatiaceae</taxon>
        <taxon>Thiospirillum</taxon>
    </lineage>
</organism>
<gene>
    <name evidence="2" type="ORF">HUK38_03915</name>
</gene>
<evidence type="ECO:0000313" key="2">
    <source>
        <dbReference type="EMBL" id="MBB1125377.1"/>
    </source>
</evidence>
<dbReference type="InterPro" id="IPR016181">
    <property type="entry name" value="Acyl_CoA_acyltransferase"/>
</dbReference>
<reference evidence="2 3" key="1">
    <citation type="journal article" date="2020" name="Arch. Microbiol.">
        <title>The genome sequence of the giant phototrophic gammaproteobacterium Thiospirillum jenense gives insight into its physiological properties and phylogenetic relationships.</title>
        <authorList>
            <person name="Imhoff J.F."/>
            <person name="Meyer T.E."/>
            <person name="Kyndt J.A."/>
        </authorList>
    </citation>
    <scope>NUCLEOTIDE SEQUENCE [LARGE SCALE GENOMIC DNA]</scope>
    <source>
        <strain evidence="2 3">DSM 216</strain>
    </source>
</reference>
<sequence>MNQQMGYVSHANQLPVIYQQLLNIAELNNPELGADWWQLLIDHGLNADESPQFWFNEITVPQSGYALLPLCSSLRQHHHLRALTNCYTTLYNPIINGVGGNTALTELLIQVRQVLRPATLILRPLAQNTLPQWHECLDNAGWLSDAFFCFGNWYLPTTGLTYERYYAERPAALRHTLARKNKKFSQHGRGQFRIITGGAELENAIDAYQTIYAASWKSPEPFPYFIPQLIRQLAVRGELRLGFAMIDNTPAATQLWIVTQQRAAICKLAYDPRFAEFSPGSLLTAHLMQHVITVDNVTEIDYLIGDDSYKRDWMTHRRERWGILATNPFHWRGLMNTANHRLRSSIKKLLHL</sequence>
<feature type="domain" description="BioF2-like acetyltransferase" evidence="1">
    <location>
        <begin position="173"/>
        <end position="311"/>
    </location>
</feature>
<dbReference type="GO" id="GO:0016740">
    <property type="term" value="F:transferase activity"/>
    <property type="evidence" value="ECO:0007669"/>
    <property type="project" value="UniProtKB-KW"/>
</dbReference>
<dbReference type="Proteomes" id="UP000548632">
    <property type="component" value="Unassembled WGS sequence"/>
</dbReference>
<dbReference type="EMBL" id="JABVCQ010000006">
    <property type="protein sequence ID" value="MBB1125377.1"/>
    <property type="molecule type" value="Genomic_DNA"/>
</dbReference>
<keyword evidence="3" id="KW-1185">Reference proteome</keyword>
<comment type="caution">
    <text evidence="2">The sequence shown here is derived from an EMBL/GenBank/DDBJ whole genome shotgun (WGS) entry which is preliminary data.</text>
</comment>
<protein>
    <submittedName>
        <fullName evidence="2">GNAT family N-acetyltransferase</fullName>
    </submittedName>
</protein>
<dbReference type="InterPro" id="IPR038740">
    <property type="entry name" value="BioF2-like_GNAT_dom"/>
</dbReference>
<evidence type="ECO:0000313" key="3">
    <source>
        <dbReference type="Proteomes" id="UP000548632"/>
    </source>
</evidence>